<protein>
    <submittedName>
        <fullName evidence="4">GNAT family N-acetyltransferase</fullName>
        <ecNumber evidence="4">2.3.1.-</ecNumber>
    </submittedName>
</protein>
<dbReference type="InterPro" id="IPR016181">
    <property type="entry name" value="Acyl_CoA_acyltransferase"/>
</dbReference>
<evidence type="ECO:0000256" key="1">
    <source>
        <dbReference type="ARBA" id="ARBA00022679"/>
    </source>
</evidence>
<dbReference type="InterPro" id="IPR050832">
    <property type="entry name" value="Bact_Acetyltransf"/>
</dbReference>
<dbReference type="RefSeq" id="WP_273617954.1">
    <property type="nucleotide sequence ID" value="NZ_CP117417.1"/>
</dbReference>
<gene>
    <name evidence="4" type="ORF">PQ457_00965</name>
</gene>
<keyword evidence="2 4" id="KW-0012">Acyltransferase</keyword>
<sequence length="151" mass="16885">MTIVEDDLTGPEIAALLAYHLDQMHRWSPACKVHAMPIERLRAPDVTFYSAWMDGQLAGCGAIKHLDPARGELKSMRVAPEFLGRGIGRAMLRHLMDVGRARGYRQLLLETGKPEAFIPARRLYESEGFAQCPAFAGYTTDDYSLCMARDL</sequence>
<accession>A0ABY7TWG4</accession>
<reference evidence="4 5" key="1">
    <citation type="submission" date="2023-02" db="EMBL/GenBank/DDBJ databases">
        <title>Genome sequence of Novosphingobium humi KACC 19094.</title>
        <authorList>
            <person name="Kim S."/>
            <person name="Heo J."/>
            <person name="Kwon S.-W."/>
        </authorList>
    </citation>
    <scope>NUCLEOTIDE SEQUENCE [LARGE SCALE GENOMIC DNA]</scope>
    <source>
        <strain evidence="4 5">KACC 19094</strain>
    </source>
</reference>
<keyword evidence="1 4" id="KW-0808">Transferase</keyword>
<evidence type="ECO:0000313" key="4">
    <source>
        <dbReference type="EMBL" id="WCT77584.1"/>
    </source>
</evidence>
<dbReference type="CDD" id="cd04301">
    <property type="entry name" value="NAT_SF"/>
    <property type="match status" value="1"/>
</dbReference>
<dbReference type="Proteomes" id="UP001218231">
    <property type="component" value="Chromosome"/>
</dbReference>
<organism evidence="4 5">
    <name type="scientific">Novosphingobium humi</name>
    <dbReference type="NCBI Taxonomy" id="2282397"/>
    <lineage>
        <taxon>Bacteria</taxon>
        <taxon>Pseudomonadati</taxon>
        <taxon>Pseudomonadota</taxon>
        <taxon>Alphaproteobacteria</taxon>
        <taxon>Sphingomonadales</taxon>
        <taxon>Sphingomonadaceae</taxon>
        <taxon>Novosphingobium</taxon>
    </lineage>
</organism>
<dbReference type="PANTHER" id="PTHR43877:SF5">
    <property type="entry name" value="BLL8307 PROTEIN"/>
    <property type="match status" value="1"/>
</dbReference>
<evidence type="ECO:0000256" key="2">
    <source>
        <dbReference type="ARBA" id="ARBA00023315"/>
    </source>
</evidence>
<dbReference type="InterPro" id="IPR000182">
    <property type="entry name" value="GNAT_dom"/>
</dbReference>
<dbReference type="GO" id="GO:0016746">
    <property type="term" value="F:acyltransferase activity"/>
    <property type="evidence" value="ECO:0007669"/>
    <property type="project" value="UniProtKB-KW"/>
</dbReference>
<dbReference type="Pfam" id="PF00583">
    <property type="entry name" value="Acetyltransf_1"/>
    <property type="match status" value="1"/>
</dbReference>
<name>A0ABY7TWG4_9SPHN</name>
<evidence type="ECO:0000313" key="5">
    <source>
        <dbReference type="Proteomes" id="UP001218231"/>
    </source>
</evidence>
<feature type="domain" description="N-acetyltransferase" evidence="3">
    <location>
        <begin position="11"/>
        <end position="151"/>
    </location>
</feature>
<dbReference type="SUPFAM" id="SSF55729">
    <property type="entry name" value="Acyl-CoA N-acyltransferases (Nat)"/>
    <property type="match status" value="1"/>
</dbReference>
<dbReference type="PANTHER" id="PTHR43877">
    <property type="entry name" value="AMINOALKYLPHOSPHONATE N-ACETYLTRANSFERASE-RELATED-RELATED"/>
    <property type="match status" value="1"/>
</dbReference>
<dbReference type="EMBL" id="CP117417">
    <property type="protein sequence ID" value="WCT77584.1"/>
    <property type="molecule type" value="Genomic_DNA"/>
</dbReference>
<proteinExistence type="predicted"/>
<dbReference type="EC" id="2.3.1.-" evidence="4"/>
<evidence type="ECO:0000259" key="3">
    <source>
        <dbReference type="PROSITE" id="PS51186"/>
    </source>
</evidence>
<dbReference type="Gene3D" id="3.40.630.30">
    <property type="match status" value="1"/>
</dbReference>
<keyword evidence="5" id="KW-1185">Reference proteome</keyword>
<dbReference type="PROSITE" id="PS51186">
    <property type="entry name" value="GNAT"/>
    <property type="match status" value="1"/>
</dbReference>